<dbReference type="AlphaFoldDB" id="A0A6L3VP54"/>
<name>A0A6L3VP54_9ACTN</name>
<keyword evidence="2" id="KW-1185">Reference proteome</keyword>
<sequence length="92" mass="10406">MWFDVATAEIHRVAFSFDKWSGQLVITVDGIPVTQELHLFSLSLTKRWAFDLGVQERHSVVIEKKRKLLLAGLRPQTVRVLVDATLVTSASM</sequence>
<evidence type="ECO:0000313" key="1">
    <source>
        <dbReference type="EMBL" id="KAB2373232.1"/>
    </source>
</evidence>
<organism evidence="1 2">
    <name type="scientific">Actinomadura montaniterrae</name>
    <dbReference type="NCBI Taxonomy" id="1803903"/>
    <lineage>
        <taxon>Bacteria</taxon>
        <taxon>Bacillati</taxon>
        <taxon>Actinomycetota</taxon>
        <taxon>Actinomycetes</taxon>
        <taxon>Streptosporangiales</taxon>
        <taxon>Thermomonosporaceae</taxon>
        <taxon>Actinomadura</taxon>
    </lineage>
</organism>
<accession>A0A6L3VP54</accession>
<reference evidence="1 2" key="1">
    <citation type="submission" date="2019-09" db="EMBL/GenBank/DDBJ databases">
        <title>Actinomadura physcomitrii sp. nov., a novel actinomycete isolated from moss [Physcomitrium sphaericum (Ludw) Fuernr].</title>
        <authorList>
            <person name="Liu C."/>
            <person name="Zhuang X."/>
        </authorList>
    </citation>
    <scope>NUCLEOTIDE SEQUENCE [LARGE SCALE GENOMIC DNA]</scope>
    <source>
        <strain evidence="1 2">CYP1-1B</strain>
    </source>
</reference>
<gene>
    <name evidence="1" type="ORF">F9B16_28965</name>
</gene>
<dbReference type="EMBL" id="WBMR01000102">
    <property type="protein sequence ID" value="KAB2373232.1"/>
    <property type="molecule type" value="Genomic_DNA"/>
</dbReference>
<evidence type="ECO:0000313" key="2">
    <source>
        <dbReference type="Proteomes" id="UP000483004"/>
    </source>
</evidence>
<proteinExistence type="predicted"/>
<dbReference type="Proteomes" id="UP000483004">
    <property type="component" value="Unassembled WGS sequence"/>
</dbReference>
<dbReference type="OrthoDB" id="2638022at2"/>
<comment type="caution">
    <text evidence="1">The sequence shown here is derived from an EMBL/GenBank/DDBJ whole genome shotgun (WGS) entry which is preliminary data.</text>
</comment>
<protein>
    <submittedName>
        <fullName evidence="1">Uncharacterized protein</fullName>
    </submittedName>
</protein>